<evidence type="ECO:0000259" key="3">
    <source>
        <dbReference type="PROSITE" id="PS50110"/>
    </source>
</evidence>
<proteinExistence type="predicted"/>
<dbReference type="GO" id="GO:0016791">
    <property type="term" value="F:phosphatase activity"/>
    <property type="evidence" value="ECO:0007669"/>
    <property type="project" value="TreeGrafter"/>
</dbReference>
<dbReference type="SUPFAM" id="SSF52172">
    <property type="entry name" value="CheY-like"/>
    <property type="match status" value="1"/>
</dbReference>
<evidence type="ECO:0000256" key="1">
    <source>
        <dbReference type="ARBA" id="ARBA00022801"/>
    </source>
</evidence>
<accession>A0A0G2ZBK6</accession>
<feature type="domain" description="Response regulatory" evidence="3">
    <location>
        <begin position="3"/>
        <end position="119"/>
    </location>
</feature>
<dbReference type="STRING" id="1330330.IX53_06040"/>
<dbReference type="SUPFAM" id="SSF81606">
    <property type="entry name" value="PP2C-like"/>
    <property type="match status" value="1"/>
</dbReference>
<evidence type="ECO:0000313" key="5">
    <source>
        <dbReference type="Proteomes" id="UP000035159"/>
    </source>
</evidence>
<keyword evidence="2" id="KW-0597">Phosphoprotein</keyword>
<keyword evidence="1" id="KW-0378">Hydrolase</keyword>
<evidence type="ECO:0000313" key="4">
    <source>
        <dbReference type="EMBL" id="AKI97451.1"/>
    </source>
</evidence>
<dbReference type="GO" id="GO:0000160">
    <property type="term" value="P:phosphorelay signal transduction system"/>
    <property type="evidence" value="ECO:0007669"/>
    <property type="project" value="InterPro"/>
</dbReference>
<protein>
    <recommendedName>
        <fullName evidence="3">Response regulatory domain-containing protein</fullName>
    </recommendedName>
</protein>
<organism evidence="4 5">
    <name type="scientific">Kosmotoga pacifica</name>
    <dbReference type="NCBI Taxonomy" id="1330330"/>
    <lineage>
        <taxon>Bacteria</taxon>
        <taxon>Thermotogati</taxon>
        <taxon>Thermotogota</taxon>
        <taxon>Thermotogae</taxon>
        <taxon>Kosmotogales</taxon>
        <taxon>Kosmotogaceae</taxon>
        <taxon>Kosmotoga</taxon>
    </lineage>
</organism>
<dbReference type="Gene3D" id="3.60.40.10">
    <property type="entry name" value="PPM-type phosphatase domain"/>
    <property type="match status" value="1"/>
</dbReference>
<dbReference type="PANTHER" id="PTHR43156:SF2">
    <property type="entry name" value="STAGE II SPORULATION PROTEIN E"/>
    <property type="match status" value="1"/>
</dbReference>
<dbReference type="OrthoDB" id="39761at2"/>
<reference evidence="4 5" key="1">
    <citation type="submission" date="2015-04" db="EMBL/GenBank/DDBJ databases">
        <title>Complete Genome Sequence of Kosmotoga pacifica SLHLJ1.</title>
        <authorList>
            <person name="Jiang L.J."/>
            <person name="Shao Z.Z."/>
            <person name="Jebbar M."/>
        </authorList>
    </citation>
    <scope>NUCLEOTIDE SEQUENCE [LARGE SCALE GENOMIC DNA]</scope>
    <source>
        <strain evidence="4 5">SLHLJ1</strain>
    </source>
</reference>
<dbReference type="InterPro" id="IPR036457">
    <property type="entry name" value="PPM-type-like_dom_sf"/>
</dbReference>
<dbReference type="SMART" id="SM00448">
    <property type="entry name" value="REC"/>
    <property type="match status" value="1"/>
</dbReference>
<evidence type="ECO:0000256" key="2">
    <source>
        <dbReference type="PROSITE-ProRule" id="PRU00169"/>
    </source>
</evidence>
<dbReference type="PROSITE" id="PS50110">
    <property type="entry name" value="RESPONSE_REGULATORY"/>
    <property type="match status" value="1"/>
</dbReference>
<dbReference type="Gene3D" id="3.40.50.2300">
    <property type="match status" value="1"/>
</dbReference>
<dbReference type="SMART" id="SM00331">
    <property type="entry name" value="PP2C_SIG"/>
    <property type="match status" value="1"/>
</dbReference>
<dbReference type="Proteomes" id="UP000035159">
    <property type="component" value="Chromosome"/>
</dbReference>
<dbReference type="InterPro" id="IPR011006">
    <property type="entry name" value="CheY-like_superfamily"/>
</dbReference>
<dbReference type="InterPro" id="IPR001789">
    <property type="entry name" value="Sig_transdc_resp-reg_receiver"/>
</dbReference>
<dbReference type="InterPro" id="IPR052016">
    <property type="entry name" value="Bact_Sigma-Reg"/>
</dbReference>
<keyword evidence="5" id="KW-1185">Reference proteome</keyword>
<dbReference type="KEGG" id="kpf:IX53_06040"/>
<dbReference type="Pfam" id="PF07228">
    <property type="entry name" value="SpoIIE"/>
    <property type="match status" value="1"/>
</dbReference>
<dbReference type="Pfam" id="PF00072">
    <property type="entry name" value="Response_reg"/>
    <property type="match status" value="1"/>
</dbReference>
<sequence length="372" mass="42046">MGKILVIDDDRTIRMLLKLILNKAGHTVMEAPDAKVGYDIAELESPDLILLDLMLPDMNGLKLLSDLKKSDTLSKIPIIVLTGSTDQENKLSALRNGAVDFITKPFLHEEVLLRVNTQLKLHNLINSLENAVSILEKDLIAASRIQKSLVPSTPPEGYFDSIYWIYEPSYKVGGDIFDILVLDEKRVMIYLADIAGHGVNAAMLSVIVHRFIEDYLNNHPNFELNEFMLELEKNFKFEYFELFFTITAMVFDFSSKTVEISNAGHPAPFLLLEEALELKEPSESVIGIGMLRGLTGIYKLTPGTRFFLYTDGVTEATNSKGEIYGTERFKKSLVESRNLSLKEQVHRAYELLKSFRESEEFDDDISIIGIKI</sequence>
<dbReference type="AlphaFoldDB" id="A0A0G2ZBK6"/>
<gene>
    <name evidence="4" type="ORF">IX53_06040</name>
</gene>
<dbReference type="PANTHER" id="PTHR43156">
    <property type="entry name" value="STAGE II SPORULATION PROTEIN E-RELATED"/>
    <property type="match status" value="1"/>
</dbReference>
<name>A0A0G2ZBK6_9BACT</name>
<dbReference type="RefSeq" id="WP_047754585.1">
    <property type="nucleotide sequence ID" value="NZ_CAJUHA010000011.1"/>
</dbReference>
<feature type="modified residue" description="4-aspartylphosphate" evidence="2">
    <location>
        <position position="52"/>
    </location>
</feature>
<dbReference type="PATRIC" id="fig|1330330.3.peg.1223"/>
<dbReference type="InterPro" id="IPR001932">
    <property type="entry name" value="PPM-type_phosphatase-like_dom"/>
</dbReference>
<dbReference type="EMBL" id="CP011232">
    <property type="protein sequence ID" value="AKI97451.1"/>
    <property type="molecule type" value="Genomic_DNA"/>
</dbReference>